<evidence type="ECO:0000313" key="3">
    <source>
        <dbReference type="Proteomes" id="UP000027195"/>
    </source>
</evidence>
<sequence>MSKSPDITERAGTQQASSEYMDPSAPKTGGEEILCEQWVEVFEESLDSPLSPLPAAIGQQDGSNGQRTGKRYVDILPSGQGYPWASGLGIWRWIFLPHWHSERLSNPLFLREYFWNASVFDSVDLFAAYWPWSLRYIETPSPHPSAGRSSAGAKLYSRSRGWPEVI</sequence>
<gene>
    <name evidence="2" type="ORF">BOTBODRAFT_49078</name>
</gene>
<dbReference type="InParanoid" id="A0A067LV26"/>
<proteinExistence type="predicted"/>
<keyword evidence="3" id="KW-1185">Reference proteome</keyword>
<protein>
    <submittedName>
        <fullName evidence="2">Uncharacterized protein</fullName>
    </submittedName>
</protein>
<dbReference type="HOGENOM" id="CLU_1602413_0_0_1"/>
<reference evidence="3" key="1">
    <citation type="journal article" date="2014" name="Proc. Natl. Acad. Sci. U.S.A.">
        <title>Extensive sampling of basidiomycete genomes demonstrates inadequacy of the white-rot/brown-rot paradigm for wood decay fungi.</title>
        <authorList>
            <person name="Riley R."/>
            <person name="Salamov A.A."/>
            <person name="Brown D.W."/>
            <person name="Nagy L.G."/>
            <person name="Floudas D."/>
            <person name="Held B.W."/>
            <person name="Levasseur A."/>
            <person name="Lombard V."/>
            <person name="Morin E."/>
            <person name="Otillar R."/>
            <person name="Lindquist E.A."/>
            <person name="Sun H."/>
            <person name="LaButti K.M."/>
            <person name="Schmutz J."/>
            <person name="Jabbour D."/>
            <person name="Luo H."/>
            <person name="Baker S.E."/>
            <person name="Pisabarro A.G."/>
            <person name="Walton J.D."/>
            <person name="Blanchette R.A."/>
            <person name="Henrissat B."/>
            <person name="Martin F."/>
            <person name="Cullen D."/>
            <person name="Hibbett D.S."/>
            <person name="Grigoriev I.V."/>
        </authorList>
    </citation>
    <scope>NUCLEOTIDE SEQUENCE [LARGE SCALE GENOMIC DNA]</scope>
    <source>
        <strain evidence="3">FD-172 SS1</strain>
    </source>
</reference>
<dbReference type="EMBL" id="KL198118">
    <property type="protein sequence ID" value="KDQ06974.1"/>
    <property type="molecule type" value="Genomic_DNA"/>
</dbReference>
<feature type="compositionally biased region" description="Polar residues" evidence="1">
    <location>
        <begin position="1"/>
        <end position="18"/>
    </location>
</feature>
<evidence type="ECO:0000313" key="2">
    <source>
        <dbReference type="EMBL" id="KDQ06974.1"/>
    </source>
</evidence>
<feature type="region of interest" description="Disordered" evidence="1">
    <location>
        <begin position="1"/>
        <end position="29"/>
    </location>
</feature>
<name>A0A067LV26_BOTB1</name>
<dbReference type="Proteomes" id="UP000027195">
    <property type="component" value="Unassembled WGS sequence"/>
</dbReference>
<accession>A0A067LV26</accession>
<organism evidence="2 3">
    <name type="scientific">Botryobasidium botryosum (strain FD-172 SS1)</name>
    <dbReference type="NCBI Taxonomy" id="930990"/>
    <lineage>
        <taxon>Eukaryota</taxon>
        <taxon>Fungi</taxon>
        <taxon>Dikarya</taxon>
        <taxon>Basidiomycota</taxon>
        <taxon>Agaricomycotina</taxon>
        <taxon>Agaricomycetes</taxon>
        <taxon>Cantharellales</taxon>
        <taxon>Botryobasidiaceae</taxon>
        <taxon>Botryobasidium</taxon>
    </lineage>
</organism>
<dbReference type="AlphaFoldDB" id="A0A067LV26"/>
<evidence type="ECO:0000256" key="1">
    <source>
        <dbReference type="SAM" id="MobiDB-lite"/>
    </source>
</evidence>